<name>A0A7R9F891_9NEOP</name>
<sequence>MGLEAEHNPGTLFCVEYSSVTFWLLSDVGVGSVELKESLDGCAGADFRTGCSTISSSVVFDAGVGSVELEELLDGCVEAELGTCCSTISSSVVFDAGVGSVELKESLDGCVESELRTCCSTSSSVVFDAGNPGNGRFQTLTVTPIHTWSAVSEGPSVQVEASKVSGPACPGRAQERASVSVRDPQSELRLANYPLSLTRLIPCALQASGITSVSVMGEFPTTRLGSTLAAGLVTTVLRCARQVRGISKGVGRDHYVTGTHCTERLNKARQMLVILGPQLNRHSALSTRNGLTLYKQLLRPILDYTCPAWGHLADTYMRSI</sequence>
<dbReference type="EMBL" id="OD569158">
    <property type="protein sequence ID" value="CAD7447721.1"/>
    <property type="molecule type" value="Genomic_DNA"/>
</dbReference>
<gene>
    <name evidence="1" type="ORF">TBIB3V08_LOCUS10028</name>
</gene>
<reference evidence="1" key="1">
    <citation type="submission" date="2020-11" db="EMBL/GenBank/DDBJ databases">
        <authorList>
            <person name="Tran Van P."/>
        </authorList>
    </citation>
    <scope>NUCLEOTIDE SEQUENCE</scope>
</reference>
<accession>A0A7R9F891</accession>
<protein>
    <submittedName>
        <fullName evidence="1">Uncharacterized protein</fullName>
    </submittedName>
</protein>
<evidence type="ECO:0000313" key="1">
    <source>
        <dbReference type="EMBL" id="CAD7447721.1"/>
    </source>
</evidence>
<proteinExistence type="predicted"/>
<organism evidence="1">
    <name type="scientific">Timema bartmani</name>
    <dbReference type="NCBI Taxonomy" id="61472"/>
    <lineage>
        <taxon>Eukaryota</taxon>
        <taxon>Metazoa</taxon>
        <taxon>Ecdysozoa</taxon>
        <taxon>Arthropoda</taxon>
        <taxon>Hexapoda</taxon>
        <taxon>Insecta</taxon>
        <taxon>Pterygota</taxon>
        <taxon>Neoptera</taxon>
        <taxon>Polyneoptera</taxon>
        <taxon>Phasmatodea</taxon>
        <taxon>Timematodea</taxon>
        <taxon>Timematoidea</taxon>
        <taxon>Timematidae</taxon>
        <taxon>Timema</taxon>
    </lineage>
</organism>
<dbReference type="AlphaFoldDB" id="A0A7R9F891"/>